<dbReference type="GO" id="GO:0022857">
    <property type="term" value="F:transmembrane transporter activity"/>
    <property type="evidence" value="ECO:0007669"/>
    <property type="project" value="TreeGrafter"/>
</dbReference>
<dbReference type="EMBL" id="FNXY01000002">
    <property type="protein sequence ID" value="SEI59702.1"/>
    <property type="molecule type" value="Genomic_DNA"/>
</dbReference>
<sequence length="389" mass="43712">MIRHLFKLIWNKKQTHALLIIEIWASFLVLFGLATLIFYNVRNYIQPLGFEYENVWAMSLNNNQDTIAIQEKVETIFAHVKGFPEVQSVSRMSDSYPFSQSNNSRTVKYNNVATQIGVVVADENLSKTIDIPLIKGKWYRNADSIGKYIPVVINRKAEALLFENQSAVGKILSDYDGKATWIVSGVIDHYKDKAEFMENKPFLFELLKSKDIWNKTLVIHVKPGTDAIFEAKLVKGISSIAKGWSTDIVYLTDARQKQHDMTLIPVLIFLIVCSFLLINVALGLFGILNLSIARRRGEIGLRRAMGATEKMVTAQFLGEIWVLSTFSVILGLILAVQFPLLNVFDVAAGIYGIAIVTATLIIFVIVTLCAWYPSSQASRIHPAIALHED</sequence>
<protein>
    <submittedName>
        <fullName evidence="9">Putative ABC transport system permease protein</fullName>
    </submittedName>
</protein>
<feature type="domain" description="ABC3 transporter permease C-terminal" evidence="8">
    <location>
        <begin position="274"/>
        <end position="382"/>
    </location>
</feature>
<gene>
    <name evidence="9" type="ORF">SAMN04487995_1562</name>
</gene>
<feature type="transmembrane region" description="Helical" evidence="7">
    <location>
        <begin position="348"/>
        <end position="372"/>
    </location>
</feature>
<feature type="transmembrane region" description="Helical" evidence="7">
    <location>
        <begin position="21"/>
        <end position="41"/>
    </location>
</feature>
<reference evidence="9 10" key="1">
    <citation type="submission" date="2016-10" db="EMBL/GenBank/DDBJ databases">
        <authorList>
            <person name="de Groot N.N."/>
        </authorList>
    </citation>
    <scope>NUCLEOTIDE SEQUENCE [LARGE SCALE GENOMIC DNA]</scope>
    <source>
        <strain evidence="9 10">DSM 19938</strain>
    </source>
</reference>
<dbReference type="RefSeq" id="WP_090334203.1">
    <property type="nucleotide sequence ID" value="NZ_FNXY01000002.1"/>
</dbReference>
<evidence type="ECO:0000256" key="5">
    <source>
        <dbReference type="ARBA" id="ARBA00023136"/>
    </source>
</evidence>
<dbReference type="Proteomes" id="UP000199532">
    <property type="component" value="Unassembled WGS sequence"/>
</dbReference>
<evidence type="ECO:0000313" key="10">
    <source>
        <dbReference type="Proteomes" id="UP000199532"/>
    </source>
</evidence>
<dbReference type="OrthoDB" id="8769057at2"/>
<dbReference type="GO" id="GO:0005886">
    <property type="term" value="C:plasma membrane"/>
    <property type="evidence" value="ECO:0007669"/>
    <property type="project" value="UniProtKB-SubCell"/>
</dbReference>
<proteinExistence type="inferred from homology"/>
<evidence type="ECO:0000256" key="7">
    <source>
        <dbReference type="SAM" id="Phobius"/>
    </source>
</evidence>
<evidence type="ECO:0000256" key="2">
    <source>
        <dbReference type="ARBA" id="ARBA00022475"/>
    </source>
</evidence>
<dbReference type="InterPro" id="IPR050250">
    <property type="entry name" value="Macrolide_Exporter_MacB"/>
</dbReference>
<dbReference type="Pfam" id="PF02687">
    <property type="entry name" value="FtsX"/>
    <property type="match status" value="1"/>
</dbReference>
<organism evidence="9 10">
    <name type="scientific">Dyadobacter koreensis</name>
    <dbReference type="NCBI Taxonomy" id="408657"/>
    <lineage>
        <taxon>Bacteria</taxon>
        <taxon>Pseudomonadati</taxon>
        <taxon>Bacteroidota</taxon>
        <taxon>Cytophagia</taxon>
        <taxon>Cytophagales</taxon>
        <taxon>Spirosomataceae</taxon>
        <taxon>Dyadobacter</taxon>
    </lineage>
</organism>
<dbReference type="PANTHER" id="PTHR30572">
    <property type="entry name" value="MEMBRANE COMPONENT OF TRANSPORTER-RELATED"/>
    <property type="match status" value="1"/>
</dbReference>
<keyword evidence="10" id="KW-1185">Reference proteome</keyword>
<dbReference type="STRING" id="408657.SAMN04487995_1562"/>
<accession>A0A1H6S8F8</accession>
<comment type="subcellular location">
    <subcellularLocation>
        <location evidence="1">Cell membrane</location>
        <topology evidence="1">Multi-pass membrane protein</topology>
    </subcellularLocation>
</comment>
<keyword evidence="2" id="KW-1003">Cell membrane</keyword>
<feature type="transmembrane region" description="Helical" evidence="7">
    <location>
        <begin position="311"/>
        <end position="336"/>
    </location>
</feature>
<evidence type="ECO:0000256" key="4">
    <source>
        <dbReference type="ARBA" id="ARBA00022989"/>
    </source>
</evidence>
<feature type="transmembrane region" description="Helical" evidence="7">
    <location>
        <begin position="263"/>
        <end position="290"/>
    </location>
</feature>
<keyword evidence="3 7" id="KW-0812">Transmembrane</keyword>
<dbReference type="PANTHER" id="PTHR30572:SF4">
    <property type="entry name" value="ABC TRANSPORTER PERMEASE YTRF"/>
    <property type="match status" value="1"/>
</dbReference>
<dbReference type="InterPro" id="IPR003838">
    <property type="entry name" value="ABC3_permease_C"/>
</dbReference>
<evidence type="ECO:0000256" key="1">
    <source>
        <dbReference type="ARBA" id="ARBA00004651"/>
    </source>
</evidence>
<comment type="similarity">
    <text evidence="6">Belongs to the ABC-4 integral membrane protein family.</text>
</comment>
<evidence type="ECO:0000259" key="8">
    <source>
        <dbReference type="Pfam" id="PF02687"/>
    </source>
</evidence>
<name>A0A1H6S8F8_9BACT</name>
<evidence type="ECO:0000313" key="9">
    <source>
        <dbReference type="EMBL" id="SEI59702.1"/>
    </source>
</evidence>
<evidence type="ECO:0000256" key="3">
    <source>
        <dbReference type="ARBA" id="ARBA00022692"/>
    </source>
</evidence>
<evidence type="ECO:0000256" key="6">
    <source>
        <dbReference type="ARBA" id="ARBA00038076"/>
    </source>
</evidence>
<dbReference type="AlphaFoldDB" id="A0A1H6S8F8"/>
<keyword evidence="4 7" id="KW-1133">Transmembrane helix</keyword>
<keyword evidence="5 7" id="KW-0472">Membrane</keyword>